<reference evidence="6" key="1">
    <citation type="submission" date="2021-01" db="EMBL/GenBank/DDBJ databases">
        <title>Adiantum capillus-veneris genome.</title>
        <authorList>
            <person name="Fang Y."/>
            <person name="Liao Q."/>
        </authorList>
    </citation>
    <scope>NUCLEOTIDE SEQUENCE</scope>
    <source>
        <strain evidence="6">H3</strain>
        <tissue evidence="6">Leaf</tissue>
    </source>
</reference>
<dbReference type="InterPro" id="IPR038920">
    <property type="entry name" value="At3g05675-like"/>
</dbReference>
<dbReference type="AlphaFoldDB" id="A0A9D4UQB1"/>
<dbReference type="EMBL" id="JABFUD020000012">
    <property type="protein sequence ID" value="KAI5072133.1"/>
    <property type="molecule type" value="Genomic_DNA"/>
</dbReference>
<evidence type="ECO:0000256" key="4">
    <source>
        <dbReference type="SAM" id="SignalP"/>
    </source>
</evidence>
<dbReference type="OrthoDB" id="778222at2759"/>
<comment type="pathway">
    <text evidence="2">Protein modification; protein ubiquitination.</text>
</comment>
<name>A0A9D4UQB1_ADICA</name>
<feature type="chain" id="PRO_5039577193" description="At3g05675-like ankyrin-like domain-containing protein" evidence="4">
    <location>
        <begin position="16"/>
        <end position="352"/>
    </location>
</feature>
<dbReference type="Proteomes" id="UP000886520">
    <property type="component" value="Chromosome 12"/>
</dbReference>
<gene>
    <name evidence="6" type="ORF">GOP47_0012239</name>
</gene>
<evidence type="ECO:0000256" key="3">
    <source>
        <dbReference type="ARBA" id="ARBA00022786"/>
    </source>
</evidence>
<dbReference type="PANTHER" id="PTHR31060:SF4">
    <property type="entry name" value="1,8-CINEOLE SYNTHASE"/>
    <property type="match status" value="1"/>
</dbReference>
<feature type="signal peptide" evidence="4">
    <location>
        <begin position="1"/>
        <end position="15"/>
    </location>
</feature>
<keyword evidence="4" id="KW-0732">Signal</keyword>
<dbReference type="InterPro" id="IPR058039">
    <property type="entry name" value="At3g05675-like_ankyrin"/>
</dbReference>
<comment type="caution">
    <text evidence="6">The sequence shown here is derived from an EMBL/GenBank/DDBJ whole genome shotgun (WGS) entry which is preliminary data.</text>
</comment>
<feature type="domain" description="At3g05675-like ankyrin-like" evidence="5">
    <location>
        <begin position="177"/>
        <end position="340"/>
    </location>
</feature>
<evidence type="ECO:0000256" key="1">
    <source>
        <dbReference type="ARBA" id="ARBA00002668"/>
    </source>
</evidence>
<evidence type="ECO:0000256" key="2">
    <source>
        <dbReference type="ARBA" id="ARBA00004906"/>
    </source>
</evidence>
<accession>A0A9D4UQB1</accession>
<keyword evidence="7" id="KW-1185">Reference proteome</keyword>
<evidence type="ECO:0000313" key="7">
    <source>
        <dbReference type="Proteomes" id="UP000886520"/>
    </source>
</evidence>
<keyword evidence="3" id="KW-0833">Ubl conjugation pathway</keyword>
<evidence type="ECO:0000259" key="5">
    <source>
        <dbReference type="Pfam" id="PF25553"/>
    </source>
</evidence>
<protein>
    <recommendedName>
        <fullName evidence="5">At3g05675-like ankyrin-like domain-containing protein</fullName>
    </recommendedName>
</protein>
<sequence length="352" mass="39874">MILSILKFFIWAAHLLIEHFLNQVLVKPETESGTLIFSSPSSESGVMRRALFQVLGLVNDTPASSDKYQFARALAERLISKNRVKGDDILWETNKAALEAAFSRTVDLLTLSLEELHHQQELKEGSWFWALIHSVFLKNVGLFQQRLSLEFIGTCIHNVLYRAAKPIKATAELPPVQSSTSSVRRSNVSATAEKLAQELLWVTEKLKDCSSLSEPIRRWGAMHCLAKLSLSADPRIQACLLRVSVMLLNELAVSEPSTCSSSLKVNVLLLWLPLFCHAKFGFEYPCLMPSEKTEFSKNLEQNILSLSVLDQERVLACWLREYISSTSEWPNLQECFENWYFSIRNSADLSSF</sequence>
<dbReference type="Pfam" id="PF25553">
    <property type="entry name" value="BTB-POZ_ANK-like"/>
    <property type="match status" value="1"/>
</dbReference>
<evidence type="ECO:0000313" key="6">
    <source>
        <dbReference type="EMBL" id="KAI5072133.1"/>
    </source>
</evidence>
<dbReference type="PANTHER" id="PTHR31060">
    <property type="entry name" value="OSJNBA0011J08.25 PROTEIN-RELATED"/>
    <property type="match status" value="1"/>
</dbReference>
<organism evidence="6 7">
    <name type="scientific">Adiantum capillus-veneris</name>
    <name type="common">Maidenhair fern</name>
    <dbReference type="NCBI Taxonomy" id="13818"/>
    <lineage>
        <taxon>Eukaryota</taxon>
        <taxon>Viridiplantae</taxon>
        <taxon>Streptophyta</taxon>
        <taxon>Embryophyta</taxon>
        <taxon>Tracheophyta</taxon>
        <taxon>Polypodiopsida</taxon>
        <taxon>Polypodiidae</taxon>
        <taxon>Polypodiales</taxon>
        <taxon>Pteridineae</taxon>
        <taxon>Pteridaceae</taxon>
        <taxon>Vittarioideae</taxon>
        <taxon>Adiantum</taxon>
    </lineage>
</organism>
<comment type="function">
    <text evidence="1">May act as a substrate-specific adapter of an E3 ubiquitin-protein ligase complex (CUL3-RBX1-BTB) which mediates the ubiquitination and subsequent proteasomal degradation of target proteins.</text>
</comment>
<proteinExistence type="predicted"/>